<reference evidence="9" key="1">
    <citation type="submission" date="2020-10" db="EMBL/GenBank/DDBJ databases">
        <authorList>
            <person name="Gilroy R."/>
        </authorList>
    </citation>
    <scope>NUCLEOTIDE SEQUENCE</scope>
    <source>
        <strain evidence="9">CHK180-2868</strain>
    </source>
</reference>
<keyword evidence="3 7" id="KW-0862">Zinc</keyword>
<comment type="cofactor">
    <cofactor evidence="7">
        <name>Zn(2+)</name>
        <dbReference type="ChEBI" id="CHEBI:29105"/>
    </cofactor>
    <text evidence="7">Binds 1 zinc ion per subunit.</text>
</comment>
<evidence type="ECO:0000256" key="8">
    <source>
        <dbReference type="PIRSR" id="PIRSR602481-2"/>
    </source>
</evidence>
<evidence type="ECO:0000256" key="3">
    <source>
        <dbReference type="ARBA" id="ARBA00022833"/>
    </source>
</evidence>
<keyword evidence="4" id="KW-0805">Transcription regulation</keyword>
<keyword evidence="6" id="KW-0804">Transcription</keyword>
<comment type="caution">
    <text evidence="9">The sequence shown here is derived from an EMBL/GenBank/DDBJ whole genome shotgun (WGS) entry which is preliminary data.</text>
</comment>
<reference evidence="9" key="2">
    <citation type="journal article" date="2021" name="PeerJ">
        <title>Extensive microbial diversity within the chicken gut microbiome revealed by metagenomics and culture.</title>
        <authorList>
            <person name="Gilroy R."/>
            <person name="Ravi A."/>
            <person name="Getino M."/>
            <person name="Pursley I."/>
            <person name="Horton D.L."/>
            <person name="Alikhan N.F."/>
            <person name="Baker D."/>
            <person name="Gharbi K."/>
            <person name="Hall N."/>
            <person name="Watson M."/>
            <person name="Adriaenssens E.M."/>
            <person name="Foster-Nyarko E."/>
            <person name="Jarju S."/>
            <person name="Secka A."/>
            <person name="Antonio M."/>
            <person name="Oren A."/>
            <person name="Chaudhuri R.R."/>
            <person name="La Ragione R."/>
            <person name="Hildebrand F."/>
            <person name="Pallen M.J."/>
        </authorList>
    </citation>
    <scope>NUCLEOTIDE SEQUENCE</scope>
    <source>
        <strain evidence="9">CHK180-2868</strain>
    </source>
</reference>
<dbReference type="GO" id="GO:1900376">
    <property type="term" value="P:regulation of secondary metabolite biosynthetic process"/>
    <property type="evidence" value="ECO:0007669"/>
    <property type="project" value="TreeGrafter"/>
</dbReference>
<dbReference type="InterPro" id="IPR036388">
    <property type="entry name" value="WH-like_DNA-bd_sf"/>
</dbReference>
<evidence type="ECO:0000256" key="5">
    <source>
        <dbReference type="ARBA" id="ARBA00023125"/>
    </source>
</evidence>
<evidence type="ECO:0000256" key="2">
    <source>
        <dbReference type="ARBA" id="ARBA00022491"/>
    </source>
</evidence>
<feature type="binding site" evidence="7">
    <location>
        <position position="82"/>
    </location>
    <ligand>
        <name>Zn(2+)</name>
        <dbReference type="ChEBI" id="CHEBI:29105"/>
    </ligand>
</feature>
<accession>A0A9D1A4S4</accession>
<keyword evidence="8" id="KW-0408">Iron</keyword>
<dbReference type="EMBL" id="DVGC01000032">
    <property type="protein sequence ID" value="HIR05495.1"/>
    <property type="molecule type" value="Genomic_DNA"/>
</dbReference>
<evidence type="ECO:0000313" key="10">
    <source>
        <dbReference type="Proteomes" id="UP000824250"/>
    </source>
</evidence>
<gene>
    <name evidence="9" type="ORF">IAB28_05960</name>
</gene>
<evidence type="ECO:0000256" key="1">
    <source>
        <dbReference type="ARBA" id="ARBA00007957"/>
    </source>
</evidence>
<keyword evidence="2" id="KW-0678">Repressor</keyword>
<dbReference type="Proteomes" id="UP000824250">
    <property type="component" value="Unassembled WGS sequence"/>
</dbReference>
<dbReference type="CDD" id="cd07153">
    <property type="entry name" value="Fur_like"/>
    <property type="match status" value="1"/>
</dbReference>
<dbReference type="GO" id="GO:0000976">
    <property type="term" value="F:transcription cis-regulatory region binding"/>
    <property type="evidence" value="ECO:0007669"/>
    <property type="project" value="TreeGrafter"/>
</dbReference>
<evidence type="ECO:0000256" key="4">
    <source>
        <dbReference type="ARBA" id="ARBA00023015"/>
    </source>
</evidence>
<dbReference type="PANTHER" id="PTHR33202:SF7">
    <property type="entry name" value="FERRIC UPTAKE REGULATION PROTEIN"/>
    <property type="match status" value="1"/>
</dbReference>
<dbReference type="InterPro" id="IPR036390">
    <property type="entry name" value="WH_DNA-bd_sf"/>
</dbReference>
<dbReference type="GO" id="GO:0045892">
    <property type="term" value="P:negative regulation of DNA-templated transcription"/>
    <property type="evidence" value="ECO:0007669"/>
    <property type="project" value="TreeGrafter"/>
</dbReference>
<dbReference type="InterPro" id="IPR043135">
    <property type="entry name" value="Fur_C"/>
</dbReference>
<dbReference type="PANTHER" id="PTHR33202">
    <property type="entry name" value="ZINC UPTAKE REGULATION PROTEIN"/>
    <property type="match status" value="1"/>
</dbReference>
<feature type="binding site" evidence="7">
    <location>
        <position position="85"/>
    </location>
    <ligand>
        <name>Zn(2+)</name>
        <dbReference type="ChEBI" id="CHEBI:29105"/>
    </ligand>
</feature>
<dbReference type="InterPro" id="IPR002481">
    <property type="entry name" value="FUR"/>
</dbReference>
<dbReference type="GO" id="GO:0008270">
    <property type="term" value="F:zinc ion binding"/>
    <property type="evidence" value="ECO:0007669"/>
    <property type="project" value="TreeGrafter"/>
</dbReference>
<protein>
    <submittedName>
        <fullName evidence="9">Transcriptional repressor</fullName>
    </submittedName>
</protein>
<organism evidence="9 10">
    <name type="scientific">Candidatus Copromonas faecavium</name>
    <name type="common">nom. illeg.</name>
    <dbReference type="NCBI Taxonomy" id="2840740"/>
    <lineage>
        <taxon>Bacteria</taxon>
        <taxon>Bacillati</taxon>
        <taxon>Bacillota</taxon>
        <taxon>Clostridia</taxon>
        <taxon>Lachnospirales</taxon>
        <taxon>Lachnospiraceae</taxon>
        <taxon>Candidatus Copromonas (nom. illeg.)</taxon>
    </lineage>
</organism>
<keyword evidence="7" id="KW-0479">Metal-binding</keyword>
<dbReference type="GO" id="GO:0003700">
    <property type="term" value="F:DNA-binding transcription factor activity"/>
    <property type="evidence" value="ECO:0007669"/>
    <property type="project" value="InterPro"/>
</dbReference>
<feature type="binding site" evidence="7">
    <location>
        <position position="122"/>
    </location>
    <ligand>
        <name>Zn(2+)</name>
        <dbReference type="ChEBI" id="CHEBI:29105"/>
    </ligand>
</feature>
<evidence type="ECO:0000256" key="6">
    <source>
        <dbReference type="ARBA" id="ARBA00023163"/>
    </source>
</evidence>
<dbReference type="Gene3D" id="1.10.10.10">
    <property type="entry name" value="Winged helix-like DNA-binding domain superfamily/Winged helix DNA-binding domain"/>
    <property type="match status" value="1"/>
</dbReference>
<feature type="binding site" evidence="8">
    <location>
        <position position="114"/>
    </location>
    <ligand>
        <name>Fe cation</name>
        <dbReference type="ChEBI" id="CHEBI:24875"/>
    </ligand>
</feature>
<comment type="similarity">
    <text evidence="1">Belongs to the Fur family.</text>
</comment>
<dbReference type="SUPFAM" id="SSF46785">
    <property type="entry name" value="Winged helix' DNA-binding domain"/>
    <property type="match status" value="1"/>
</dbReference>
<dbReference type="AlphaFoldDB" id="A0A9D1A4S4"/>
<name>A0A9D1A4S4_9FIRM</name>
<proteinExistence type="inferred from homology"/>
<keyword evidence="5" id="KW-0238">DNA-binding</keyword>
<evidence type="ECO:0000256" key="7">
    <source>
        <dbReference type="PIRSR" id="PIRSR602481-1"/>
    </source>
</evidence>
<comment type="cofactor">
    <cofactor evidence="8">
        <name>Mn(2+)</name>
        <dbReference type="ChEBI" id="CHEBI:29035"/>
    </cofactor>
    <cofactor evidence="8">
        <name>Fe(2+)</name>
        <dbReference type="ChEBI" id="CHEBI:29033"/>
    </cofactor>
    <text evidence="8">Binds 1 Mn(2+) or Fe(2+) ion per subunit.</text>
</comment>
<evidence type="ECO:0000313" key="9">
    <source>
        <dbReference type="EMBL" id="HIR05495.1"/>
    </source>
</evidence>
<dbReference type="Pfam" id="PF01475">
    <property type="entry name" value="FUR"/>
    <property type="match status" value="1"/>
</dbReference>
<dbReference type="Gene3D" id="3.30.1490.190">
    <property type="match status" value="1"/>
</dbReference>
<sequence>MRTLKHSRQRESIKTCLMQRTDHPTADMLYLSIREEFPNISLGTVYRNLKLLSELGEITRFSCGDGSEHFDYRTEPHYHFVCKTCGAIYDMPEEIVRDTNELLTAPPPGRVDSHTVFFYGECDVCRQKKS</sequence>
<feature type="binding site" evidence="7">
    <location>
        <position position="125"/>
    </location>
    <ligand>
        <name>Zn(2+)</name>
        <dbReference type="ChEBI" id="CHEBI:29105"/>
    </ligand>
</feature>